<evidence type="ECO:0000313" key="3">
    <source>
        <dbReference type="EMBL" id="BAD32059.1"/>
    </source>
</evidence>
<protein>
    <submittedName>
        <fullName evidence="2">Uncharacterized protein</fullName>
    </submittedName>
</protein>
<reference evidence="4" key="4">
    <citation type="journal article" date="2008" name="Nucleic Acids Res.">
        <title>The rice annotation project database (RAP-DB): 2008 update.</title>
        <authorList>
            <consortium name="The rice annotation project (RAP)"/>
        </authorList>
    </citation>
    <scope>GENOME REANNOTATION</scope>
    <source>
        <strain evidence="4">cv. Nipponbare</strain>
    </source>
</reference>
<name>Q6YVE1_ORYSJ</name>
<reference evidence="3" key="2">
    <citation type="submission" date="2003-06" db="EMBL/GenBank/DDBJ databases">
        <title>Oryza sativa nipponbare(GA3) genomic DNA, chromosome 7, BAC clone:B1272H04.</title>
        <authorList>
            <person name="Sasaki T."/>
            <person name="Matsumoto T."/>
            <person name="Katayose Y."/>
        </authorList>
    </citation>
    <scope>NUCLEOTIDE SEQUENCE</scope>
</reference>
<dbReference type="AlphaFoldDB" id="Q6YVE1"/>
<evidence type="ECO:0000313" key="4">
    <source>
        <dbReference type="Proteomes" id="UP000000763"/>
    </source>
</evidence>
<dbReference type="Proteomes" id="UP000000763">
    <property type="component" value="Chromosome 7"/>
</dbReference>
<accession>Q6YVE1</accession>
<reference evidence="4" key="3">
    <citation type="journal article" date="2005" name="Nature">
        <title>The map-based sequence of the rice genome.</title>
        <authorList>
            <consortium name="International rice genome sequencing project (IRGSP)"/>
            <person name="Matsumoto T."/>
            <person name="Wu J."/>
            <person name="Kanamori H."/>
            <person name="Katayose Y."/>
            <person name="Fujisawa M."/>
            <person name="Namiki N."/>
            <person name="Mizuno H."/>
            <person name="Yamamoto K."/>
            <person name="Antonio B.A."/>
            <person name="Baba T."/>
            <person name="Sakata K."/>
            <person name="Nagamura Y."/>
            <person name="Aoki H."/>
            <person name="Arikawa K."/>
            <person name="Arita K."/>
            <person name="Bito T."/>
            <person name="Chiden Y."/>
            <person name="Fujitsuka N."/>
            <person name="Fukunaka R."/>
            <person name="Hamada M."/>
            <person name="Harada C."/>
            <person name="Hayashi A."/>
            <person name="Hijishita S."/>
            <person name="Honda M."/>
            <person name="Hosokawa S."/>
            <person name="Ichikawa Y."/>
            <person name="Idonuma A."/>
            <person name="Iijima M."/>
            <person name="Ikeda M."/>
            <person name="Ikeno M."/>
            <person name="Ito K."/>
            <person name="Ito S."/>
            <person name="Ito T."/>
            <person name="Ito Y."/>
            <person name="Ito Y."/>
            <person name="Iwabuchi A."/>
            <person name="Kamiya K."/>
            <person name="Karasawa W."/>
            <person name="Kurita K."/>
            <person name="Katagiri S."/>
            <person name="Kikuta A."/>
            <person name="Kobayashi H."/>
            <person name="Kobayashi N."/>
            <person name="Machita K."/>
            <person name="Maehara T."/>
            <person name="Masukawa M."/>
            <person name="Mizubayashi T."/>
            <person name="Mukai Y."/>
            <person name="Nagasaki H."/>
            <person name="Nagata Y."/>
            <person name="Naito S."/>
            <person name="Nakashima M."/>
            <person name="Nakama Y."/>
            <person name="Nakamichi Y."/>
            <person name="Nakamura M."/>
            <person name="Meguro A."/>
            <person name="Negishi M."/>
            <person name="Ohta I."/>
            <person name="Ohta T."/>
            <person name="Okamoto M."/>
            <person name="Ono N."/>
            <person name="Saji S."/>
            <person name="Sakaguchi M."/>
            <person name="Sakai K."/>
            <person name="Shibata M."/>
            <person name="Shimokawa T."/>
            <person name="Song J."/>
            <person name="Takazaki Y."/>
            <person name="Terasawa K."/>
            <person name="Tsugane M."/>
            <person name="Tsuji K."/>
            <person name="Ueda S."/>
            <person name="Waki K."/>
            <person name="Yamagata H."/>
            <person name="Yamamoto M."/>
            <person name="Yamamoto S."/>
            <person name="Yamane H."/>
            <person name="Yoshiki S."/>
            <person name="Yoshihara R."/>
            <person name="Yukawa K."/>
            <person name="Zhong H."/>
            <person name="Yano M."/>
            <person name="Yuan Q."/>
            <person name="Ouyang S."/>
            <person name="Liu J."/>
            <person name="Jones K.M."/>
            <person name="Gansberger K."/>
            <person name="Moffat K."/>
            <person name="Hill J."/>
            <person name="Bera J."/>
            <person name="Fadrosh D."/>
            <person name="Jin S."/>
            <person name="Johri S."/>
            <person name="Kim M."/>
            <person name="Overton L."/>
            <person name="Reardon M."/>
            <person name="Tsitrin T."/>
            <person name="Vuong H."/>
            <person name="Weaver B."/>
            <person name="Ciecko A."/>
            <person name="Tallon L."/>
            <person name="Jackson J."/>
            <person name="Pai G."/>
            <person name="Aken S.V."/>
            <person name="Utterback T."/>
            <person name="Reidmuller S."/>
            <person name="Feldblyum T."/>
            <person name="Hsiao J."/>
            <person name="Zismann V."/>
            <person name="Iobst S."/>
            <person name="de Vazeille A.R."/>
            <person name="Buell C.R."/>
            <person name="Ying K."/>
            <person name="Li Y."/>
            <person name="Lu T."/>
            <person name="Huang Y."/>
            <person name="Zhao Q."/>
            <person name="Feng Q."/>
            <person name="Zhang L."/>
            <person name="Zhu J."/>
            <person name="Weng Q."/>
            <person name="Mu J."/>
            <person name="Lu Y."/>
            <person name="Fan D."/>
            <person name="Liu Y."/>
            <person name="Guan J."/>
            <person name="Zhang Y."/>
            <person name="Yu S."/>
            <person name="Liu X."/>
            <person name="Zhang Y."/>
            <person name="Hong G."/>
            <person name="Han B."/>
            <person name="Choisne N."/>
            <person name="Demange N."/>
            <person name="Orjeda G."/>
            <person name="Samain S."/>
            <person name="Cattolico L."/>
            <person name="Pelletier E."/>
            <person name="Couloux A."/>
            <person name="Segurens B."/>
            <person name="Wincker P."/>
            <person name="D'Hont A."/>
            <person name="Scarpelli C."/>
            <person name="Weissenbach J."/>
            <person name="Salanoubat M."/>
            <person name="Quetier F."/>
            <person name="Yu Y."/>
            <person name="Kim H.R."/>
            <person name="Rambo T."/>
            <person name="Currie J."/>
            <person name="Collura K."/>
            <person name="Luo M."/>
            <person name="Yang T."/>
            <person name="Ammiraju J.S.S."/>
            <person name="Engler F."/>
            <person name="Soderlund C."/>
            <person name="Wing R.A."/>
            <person name="Palmer L.E."/>
            <person name="de la Bastide M."/>
            <person name="Spiegel L."/>
            <person name="Nascimento L."/>
            <person name="Zutavern T."/>
            <person name="O'Shaughnessy A."/>
            <person name="Dike S."/>
            <person name="Dedhia N."/>
            <person name="Preston R."/>
            <person name="Balija V."/>
            <person name="McCombie W.R."/>
            <person name="Chow T."/>
            <person name="Chen H."/>
            <person name="Chung M."/>
            <person name="Chen C."/>
            <person name="Shaw J."/>
            <person name="Wu H."/>
            <person name="Hsiao K."/>
            <person name="Chao Y."/>
            <person name="Chu M."/>
            <person name="Cheng C."/>
            <person name="Hour A."/>
            <person name="Lee P."/>
            <person name="Lin S."/>
            <person name="Lin Y."/>
            <person name="Liou J."/>
            <person name="Liu S."/>
            <person name="Hsing Y."/>
            <person name="Raghuvanshi S."/>
            <person name="Mohanty A."/>
            <person name="Bharti A.K."/>
            <person name="Gaur A."/>
            <person name="Gupta V."/>
            <person name="Kumar D."/>
            <person name="Ravi V."/>
            <person name="Vij S."/>
            <person name="Kapur A."/>
            <person name="Khurana P."/>
            <person name="Khurana P."/>
            <person name="Khurana J.P."/>
            <person name="Tyagi A.K."/>
            <person name="Gaikwad K."/>
            <person name="Singh A."/>
            <person name="Dalal V."/>
            <person name="Srivastava S."/>
            <person name="Dixit A."/>
            <person name="Pal A.K."/>
            <person name="Ghazi I.A."/>
            <person name="Yadav M."/>
            <person name="Pandit A."/>
            <person name="Bhargava A."/>
            <person name="Sureshbabu K."/>
            <person name="Batra K."/>
            <person name="Sharma T.R."/>
            <person name="Mohapatra T."/>
            <person name="Singh N.K."/>
            <person name="Messing J."/>
            <person name="Nelson A.B."/>
            <person name="Fuks G."/>
            <person name="Kavchok S."/>
            <person name="Keizer G."/>
            <person name="Linton E."/>
            <person name="Llaca V."/>
            <person name="Song R."/>
            <person name="Tanyolac B."/>
            <person name="Young S."/>
            <person name="Ho-Il K."/>
            <person name="Hahn J.H."/>
            <person name="Sangsakoo G."/>
            <person name="Vanavichit A."/>
            <person name="de Mattos Luiz.A.T."/>
            <person name="Zimmer P.D."/>
            <person name="Malone G."/>
            <person name="Dellagostin O."/>
            <person name="de Oliveira A.C."/>
            <person name="Bevan M."/>
            <person name="Bancroft I."/>
            <person name="Minx P."/>
            <person name="Cordum H."/>
            <person name="Wilson R."/>
            <person name="Cheng Z."/>
            <person name="Jin W."/>
            <person name="Jiang J."/>
            <person name="Leong S.A."/>
            <person name="Iwama H."/>
            <person name="Gojobori T."/>
            <person name="Itoh T."/>
            <person name="Niimura Y."/>
            <person name="Fujii Y."/>
            <person name="Habara T."/>
            <person name="Sakai H."/>
            <person name="Sato Y."/>
            <person name="Wilson G."/>
            <person name="Kumar K."/>
            <person name="McCouch S."/>
            <person name="Juretic N."/>
            <person name="Hoen D."/>
            <person name="Wright S."/>
            <person name="Bruskiewich R."/>
            <person name="Bureau T."/>
            <person name="Miyao A."/>
            <person name="Hirochika H."/>
            <person name="Nishikawa T."/>
            <person name="Kadowaki K."/>
            <person name="Sugiura M."/>
            <person name="Burr B."/>
            <person name="Sasaki T."/>
        </authorList>
    </citation>
    <scope>NUCLEOTIDE SEQUENCE [LARGE SCALE GENOMIC DNA]</scope>
    <source>
        <strain evidence="4">cv. Nipponbare</strain>
    </source>
</reference>
<sequence>MDVHLIAISEACKNSILSVRRGELVHRNQLIPETRPVVVVACWAGAFPRRTRTRPHRLPNGGRRIAGSGASSASPDLAISTSVSALSRTAEGFSAGAIKKNVNIMEVSWKTLDVYQAKAIPIFQLLRMGMVMIDPFIC</sequence>
<evidence type="ECO:0000313" key="2">
    <source>
        <dbReference type="EMBL" id="BAC84535.1"/>
    </source>
</evidence>
<gene>
    <name evidence="2" type="primary">B1120F06.139</name>
    <name evidence="3" type="ORF">B1272H04.5</name>
</gene>
<feature type="region of interest" description="Disordered" evidence="1">
    <location>
        <begin position="53"/>
        <end position="75"/>
    </location>
</feature>
<dbReference type="EMBL" id="AP005830">
    <property type="protein sequence ID" value="BAC84535.1"/>
    <property type="molecule type" value="Genomic_DNA"/>
</dbReference>
<evidence type="ECO:0000256" key="1">
    <source>
        <dbReference type="SAM" id="MobiDB-lite"/>
    </source>
</evidence>
<reference evidence="2" key="1">
    <citation type="submission" date="2002-10" db="EMBL/GenBank/DDBJ databases">
        <title>Oryza sativa nipponbare(GA3) genomic DNA, chromosome 7, BAC clone:B1120F06.</title>
        <authorList>
            <person name="Sasaki T."/>
            <person name="Matsumoto T."/>
            <person name="Katayose Y."/>
        </authorList>
    </citation>
    <scope>NUCLEOTIDE SEQUENCE</scope>
</reference>
<dbReference type="EMBL" id="AP006479">
    <property type="protein sequence ID" value="BAD32059.1"/>
    <property type="molecule type" value="Genomic_DNA"/>
</dbReference>
<organism evidence="2 4">
    <name type="scientific">Oryza sativa subsp. japonica</name>
    <name type="common">Rice</name>
    <dbReference type="NCBI Taxonomy" id="39947"/>
    <lineage>
        <taxon>Eukaryota</taxon>
        <taxon>Viridiplantae</taxon>
        <taxon>Streptophyta</taxon>
        <taxon>Embryophyta</taxon>
        <taxon>Tracheophyta</taxon>
        <taxon>Spermatophyta</taxon>
        <taxon>Magnoliopsida</taxon>
        <taxon>Liliopsida</taxon>
        <taxon>Poales</taxon>
        <taxon>Poaceae</taxon>
        <taxon>BOP clade</taxon>
        <taxon>Oryzoideae</taxon>
        <taxon>Oryzeae</taxon>
        <taxon>Oryzinae</taxon>
        <taxon>Oryza</taxon>
        <taxon>Oryza sativa</taxon>
    </lineage>
</organism>
<proteinExistence type="predicted"/>
<feature type="compositionally biased region" description="Low complexity" evidence="1">
    <location>
        <begin position="61"/>
        <end position="74"/>
    </location>
</feature>